<dbReference type="GO" id="GO:0046872">
    <property type="term" value="F:metal ion binding"/>
    <property type="evidence" value="ECO:0007669"/>
    <property type="project" value="UniProtKB-KW"/>
</dbReference>
<dbReference type="InterPro" id="IPR036705">
    <property type="entry name" value="Ribosyl_crysJ1_sf"/>
</dbReference>
<protein>
    <recommendedName>
        <fullName evidence="4">ADP-ribosylglycohydrolase family protein</fullName>
    </recommendedName>
</protein>
<dbReference type="Gene3D" id="1.10.4080.10">
    <property type="entry name" value="ADP-ribosylation/Crystallin J1"/>
    <property type="match status" value="1"/>
</dbReference>
<evidence type="ECO:0008006" key="4">
    <source>
        <dbReference type="Google" id="ProtNLM"/>
    </source>
</evidence>
<dbReference type="Proteomes" id="UP000234145">
    <property type="component" value="Unassembled WGS sequence"/>
</dbReference>
<comment type="caution">
    <text evidence="2">The sequence shown here is derived from an EMBL/GenBank/DDBJ whole genome shotgun (WGS) entry which is preliminary data.</text>
</comment>
<accession>A0A2H9PD93</accession>
<gene>
    <name evidence="2" type="ORF">COY51_00080</name>
</gene>
<dbReference type="Pfam" id="PF03747">
    <property type="entry name" value="ADP_ribosyl_GH"/>
    <property type="match status" value="1"/>
</dbReference>
<organism evidence="2 3">
    <name type="scientific">Candidatus Desantisbacteria bacterium CG_4_10_14_0_8_um_filter_39_17</name>
    <dbReference type="NCBI Taxonomy" id="1974542"/>
    <lineage>
        <taxon>Bacteria</taxon>
        <taxon>Candidatus Desantisiibacteriota</taxon>
    </lineage>
</organism>
<dbReference type="SUPFAM" id="SSF101478">
    <property type="entry name" value="ADP-ribosylglycohydrolase"/>
    <property type="match status" value="1"/>
</dbReference>
<dbReference type="EMBL" id="PFMS01000002">
    <property type="protein sequence ID" value="PIZ17436.1"/>
    <property type="molecule type" value="Genomic_DNA"/>
</dbReference>
<comment type="cofactor">
    <cofactor evidence="1">
        <name>Mg(2+)</name>
        <dbReference type="ChEBI" id="CHEBI:18420"/>
    </cofactor>
    <text evidence="1">Binds 2 magnesium ions per subunit.</text>
</comment>
<feature type="binding site" evidence="1">
    <location>
        <position position="277"/>
    </location>
    <ligand>
        <name>Mg(2+)</name>
        <dbReference type="ChEBI" id="CHEBI:18420"/>
        <label>1</label>
    </ligand>
</feature>
<evidence type="ECO:0000313" key="2">
    <source>
        <dbReference type="EMBL" id="PIZ17436.1"/>
    </source>
</evidence>
<proteinExistence type="predicted"/>
<sequence>MSKERKGNQSLKEGEVEKIGLNREEYRDKVLACWLGKNIGGTLGTPYEGRKYVHGLTFYDPVPPEPLPNDDLDFQLVWLKMLEDRGSKLTFKDFADYWIKHLSGHWYAEYSYSIYNIQRGLMPPISGAFQNYFVDEMGSPIRSEIWACVAPADPQLAASMAWMDSSTDHTGGEGRWGEMFWAAAESAAFVIKDPKILIQIGLSMIPISSHISRVIREAVRCYENGVKWSEARERIVTIFGHHQPCNAIPNHGFTIIGLLYGKDYGDKLCKAVNCGYDTDCTGATLGSLLGIMHGTKIIPDEWRKVVGDVITPCKQTVMTGLPKTVSELTERTEKVAEKFLRERSGVAEIAQKFSVPENLVSMMFQNEKVRDLLTFDNQSAVENIGDTEVVFHYGGEPVLYPGIERMFEISTKKAGKVIEPDAEVRGPSGWKISSPVTERFRCKFSVLADNVENQNSLELTVKLDGKTHKVNFTVLGPGGIKAIPAAASAPKG</sequence>
<keyword evidence="1" id="KW-0460">Magnesium</keyword>
<keyword evidence="1" id="KW-0479">Metal-binding</keyword>
<dbReference type="InterPro" id="IPR005502">
    <property type="entry name" value="Ribosyl_crysJ1"/>
</dbReference>
<dbReference type="AlphaFoldDB" id="A0A2H9PD93"/>
<evidence type="ECO:0000256" key="1">
    <source>
        <dbReference type="PIRSR" id="PIRSR605502-1"/>
    </source>
</evidence>
<name>A0A2H9PD93_9BACT</name>
<evidence type="ECO:0000313" key="3">
    <source>
        <dbReference type="Proteomes" id="UP000234145"/>
    </source>
</evidence>
<feature type="binding site" evidence="1">
    <location>
        <position position="279"/>
    </location>
    <ligand>
        <name>Mg(2+)</name>
        <dbReference type="ChEBI" id="CHEBI:18420"/>
        <label>1</label>
    </ligand>
</feature>
<reference evidence="3" key="1">
    <citation type="submission" date="2017-09" db="EMBL/GenBank/DDBJ databases">
        <title>Depth-based differentiation of microbial function through sediment-hosted aquifers and enrichment of novel symbionts in the deep terrestrial subsurface.</title>
        <authorList>
            <person name="Probst A.J."/>
            <person name="Ladd B."/>
            <person name="Jarett J.K."/>
            <person name="Geller-Mcgrath D.E."/>
            <person name="Sieber C.M.K."/>
            <person name="Emerson J.B."/>
            <person name="Anantharaman K."/>
            <person name="Thomas B.C."/>
            <person name="Malmstrom R."/>
            <person name="Stieglmeier M."/>
            <person name="Klingl A."/>
            <person name="Woyke T."/>
            <person name="Ryan C.M."/>
            <person name="Banfield J.F."/>
        </authorList>
    </citation>
    <scope>NUCLEOTIDE SEQUENCE [LARGE SCALE GENOMIC DNA]</scope>
</reference>